<dbReference type="Pfam" id="PF26622">
    <property type="entry name" value="DUF8199"/>
    <property type="match status" value="1"/>
</dbReference>
<dbReference type="InterPro" id="IPR058060">
    <property type="entry name" value="HYC_CC_PP"/>
</dbReference>
<dbReference type="InterPro" id="IPR058512">
    <property type="entry name" value="DUF8199"/>
</dbReference>
<proteinExistence type="predicted"/>
<evidence type="ECO:0000313" key="2">
    <source>
        <dbReference type="EMBL" id="MBL6447143.1"/>
    </source>
</evidence>
<name>A0A937FZ38_9BACT</name>
<sequence length="139" mass="15687">MIRKISALGLAAIIFITSTGFQVSAHYCSGQLKSLKLFGTAKACKYERQVTKPCPMHGQMVIKSKKDCCDDENIKLDPSAYEVTAQAKVMVEHNFDFISPKYFTFEHIAFHVAHVDFATLYRPPPIDRDIPVMVQSFLL</sequence>
<dbReference type="NCBIfam" id="NF047658">
    <property type="entry name" value="HYC_CC_PP"/>
    <property type="match status" value="1"/>
</dbReference>
<keyword evidence="3" id="KW-1185">Reference proteome</keyword>
<organism evidence="2 3">
    <name type="scientific">Fulvivirga marina</name>
    <dbReference type="NCBI Taxonomy" id="2494733"/>
    <lineage>
        <taxon>Bacteria</taxon>
        <taxon>Pseudomonadati</taxon>
        <taxon>Bacteroidota</taxon>
        <taxon>Cytophagia</taxon>
        <taxon>Cytophagales</taxon>
        <taxon>Fulvivirgaceae</taxon>
        <taxon>Fulvivirga</taxon>
    </lineage>
</organism>
<keyword evidence="1" id="KW-0732">Signal</keyword>
<reference evidence="2" key="1">
    <citation type="submission" date="2021-01" db="EMBL/GenBank/DDBJ databases">
        <title>Fulvivirga kasyanovii gen. nov., sp nov., a novel member of the phylum Bacteroidetes isolated from seawater in a mussel farm.</title>
        <authorList>
            <person name="Zhao L.-H."/>
            <person name="Wang Z.-J."/>
        </authorList>
    </citation>
    <scope>NUCLEOTIDE SEQUENCE</scope>
    <source>
        <strain evidence="2">29W222</strain>
    </source>
</reference>
<comment type="caution">
    <text evidence="2">The sequence shown here is derived from an EMBL/GenBank/DDBJ whole genome shotgun (WGS) entry which is preliminary data.</text>
</comment>
<evidence type="ECO:0000256" key="1">
    <source>
        <dbReference type="SAM" id="SignalP"/>
    </source>
</evidence>
<dbReference type="RefSeq" id="WP_202856669.1">
    <property type="nucleotide sequence ID" value="NZ_JAEUGD010000042.1"/>
</dbReference>
<feature type="chain" id="PRO_5036876462" evidence="1">
    <location>
        <begin position="26"/>
        <end position="139"/>
    </location>
</feature>
<protein>
    <submittedName>
        <fullName evidence="2">Uncharacterized protein</fullName>
    </submittedName>
</protein>
<evidence type="ECO:0000313" key="3">
    <source>
        <dbReference type="Proteomes" id="UP000614216"/>
    </source>
</evidence>
<feature type="signal peptide" evidence="1">
    <location>
        <begin position="1"/>
        <end position="25"/>
    </location>
</feature>
<dbReference type="Proteomes" id="UP000614216">
    <property type="component" value="Unassembled WGS sequence"/>
</dbReference>
<dbReference type="EMBL" id="JAEUGD010000042">
    <property type="protein sequence ID" value="MBL6447143.1"/>
    <property type="molecule type" value="Genomic_DNA"/>
</dbReference>
<gene>
    <name evidence="2" type="ORF">JMN32_12550</name>
</gene>
<dbReference type="AlphaFoldDB" id="A0A937FZ38"/>
<accession>A0A937FZ38</accession>